<dbReference type="Proteomes" id="UP000703269">
    <property type="component" value="Unassembled WGS sequence"/>
</dbReference>
<evidence type="ECO:0000313" key="2">
    <source>
        <dbReference type="Proteomes" id="UP000703269"/>
    </source>
</evidence>
<comment type="caution">
    <text evidence="1">The sequence shown here is derived from an EMBL/GenBank/DDBJ whole genome shotgun (WGS) entry which is preliminary data.</text>
</comment>
<keyword evidence="2" id="KW-1185">Reference proteome</keyword>
<dbReference type="EMBL" id="BPQB01000133">
    <property type="protein sequence ID" value="GJF00086.1"/>
    <property type="molecule type" value="Genomic_DNA"/>
</dbReference>
<reference evidence="1 2" key="1">
    <citation type="submission" date="2021-08" db="EMBL/GenBank/DDBJ databases">
        <title>Draft Genome Sequence of Phanerochaete sordida strain YK-624.</title>
        <authorList>
            <person name="Mori T."/>
            <person name="Dohra H."/>
            <person name="Suzuki T."/>
            <person name="Kawagishi H."/>
            <person name="Hirai H."/>
        </authorList>
    </citation>
    <scope>NUCLEOTIDE SEQUENCE [LARGE SCALE GENOMIC DNA]</scope>
    <source>
        <strain evidence="1 2">YK-624</strain>
    </source>
</reference>
<accession>A0A9P3GQT1</accession>
<sequence>MDYRVVLNRPTSTLGWRGAVFDRFVAAARYVRGPALDALDDPACARKTCRASKERLVRDWVRRGVFAEHTVLNTIAGALQTHAERHPEHRLCRECKAALTQAVDARRREAFAQLSATFGVANWPAA</sequence>
<evidence type="ECO:0000313" key="1">
    <source>
        <dbReference type="EMBL" id="GJF00086.1"/>
    </source>
</evidence>
<gene>
    <name evidence="1" type="ORF">PsYK624_163650</name>
</gene>
<organism evidence="1 2">
    <name type="scientific">Phanerochaete sordida</name>
    <dbReference type="NCBI Taxonomy" id="48140"/>
    <lineage>
        <taxon>Eukaryota</taxon>
        <taxon>Fungi</taxon>
        <taxon>Dikarya</taxon>
        <taxon>Basidiomycota</taxon>
        <taxon>Agaricomycotina</taxon>
        <taxon>Agaricomycetes</taxon>
        <taxon>Polyporales</taxon>
        <taxon>Phanerochaetaceae</taxon>
        <taxon>Phanerochaete</taxon>
    </lineage>
</organism>
<proteinExistence type="predicted"/>
<protein>
    <submittedName>
        <fullName evidence="1">Uncharacterized protein</fullName>
    </submittedName>
</protein>
<name>A0A9P3GQT1_9APHY</name>
<dbReference type="AlphaFoldDB" id="A0A9P3GQT1"/>